<accession>A0A7W1WN82</accession>
<reference evidence="2 3" key="1">
    <citation type="submission" date="2020-07" db="EMBL/GenBank/DDBJ databases">
        <authorList>
            <person name="Feng H."/>
        </authorList>
    </citation>
    <scope>NUCLEOTIDE SEQUENCE [LARGE SCALE GENOMIC DNA]</scope>
    <source>
        <strain evidence="3">s-10</strain>
    </source>
</reference>
<name>A0A7W1WN82_9BACL</name>
<protein>
    <submittedName>
        <fullName evidence="2">Uncharacterized protein</fullName>
    </submittedName>
</protein>
<dbReference type="EMBL" id="JACEIQ010000001">
    <property type="protein sequence ID" value="MBA4492911.1"/>
    <property type="molecule type" value="Genomic_DNA"/>
</dbReference>
<dbReference type="RefSeq" id="WP_181750137.1">
    <property type="nucleotide sequence ID" value="NZ_JACEIQ010000001.1"/>
</dbReference>
<evidence type="ECO:0000313" key="2">
    <source>
        <dbReference type="EMBL" id="MBA4492911.1"/>
    </source>
</evidence>
<feature type="region of interest" description="Disordered" evidence="1">
    <location>
        <begin position="1"/>
        <end position="52"/>
    </location>
</feature>
<comment type="caution">
    <text evidence="2">The sequence shown here is derived from an EMBL/GenBank/DDBJ whole genome shotgun (WGS) entry which is preliminary data.</text>
</comment>
<dbReference type="Proteomes" id="UP000535491">
    <property type="component" value="Unassembled WGS sequence"/>
</dbReference>
<sequence length="52" mass="6146">MKIPDVSYPIGEPEIYTPTTPEILTPRDPEPDRREDPHTPDRSKRTHERKSY</sequence>
<proteinExistence type="predicted"/>
<dbReference type="AlphaFoldDB" id="A0A7W1WN82"/>
<gene>
    <name evidence="2" type="ORF">H1191_01105</name>
</gene>
<feature type="compositionally biased region" description="Basic and acidic residues" evidence="1">
    <location>
        <begin position="25"/>
        <end position="52"/>
    </location>
</feature>
<evidence type="ECO:0000313" key="3">
    <source>
        <dbReference type="Proteomes" id="UP000535491"/>
    </source>
</evidence>
<organism evidence="2 3">
    <name type="scientific">Paenactinomyces guangxiensis</name>
    <dbReference type="NCBI Taxonomy" id="1490290"/>
    <lineage>
        <taxon>Bacteria</taxon>
        <taxon>Bacillati</taxon>
        <taxon>Bacillota</taxon>
        <taxon>Bacilli</taxon>
        <taxon>Bacillales</taxon>
        <taxon>Thermoactinomycetaceae</taxon>
        <taxon>Paenactinomyces</taxon>
    </lineage>
</organism>
<evidence type="ECO:0000256" key="1">
    <source>
        <dbReference type="SAM" id="MobiDB-lite"/>
    </source>
</evidence>
<keyword evidence="3" id="KW-1185">Reference proteome</keyword>